<dbReference type="PANTHER" id="PTHR37017">
    <property type="entry name" value="AB HYDROLASE-1 DOMAIN-CONTAINING PROTEIN-RELATED"/>
    <property type="match status" value="1"/>
</dbReference>
<dbReference type="Pfam" id="PF12697">
    <property type="entry name" value="Abhydrolase_6"/>
    <property type="match status" value="1"/>
</dbReference>
<accession>A0A0D9AMS1</accession>
<organism evidence="3 4">
    <name type="scientific">Stutzerimonas stutzeri</name>
    <name type="common">Pseudomonas stutzeri</name>
    <dbReference type="NCBI Taxonomy" id="316"/>
    <lineage>
        <taxon>Bacteria</taxon>
        <taxon>Pseudomonadati</taxon>
        <taxon>Pseudomonadota</taxon>
        <taxon>Gammaproteobacteria</taxon>
        <taxon>Pseudomonadales</taxon>
        <taxon>Pseudomonadaceae</taxon>
        <taxon>Stutzerimonas</taxon>
    </lineage>
</organism>
<dbReference type="InterPro" id="IPR029058">
    <property type="entry name" value="AB_hydrolase_fold"/>
</dbReference>
<dbReference type="InterPro" id="IPR052897">
    <property type="entry name" value="Sec-Metab_Biosynth_Hydrolase"/>
</dbReference>
<dbReference type="EMBL" id="JYHV01000015">
    <property type="protein sequence ID" value="KJH82335.1"/>
    <property type="molecule type" value="Genomic_DNA"/>
</dbReference>
<gene>
    <name evidence="3" type="ORF">UF78_09355</name>
</gene>
<evidence type="ECO:0000313" key="4">
    <source>
        <dbReference type="Proteomes" id="UP000032487"/>
    </source>
</evidence>
<evidence type="ECO:0000259" key="2">
    <source>
        <dbReference type="Pfam" id="PF12697"/>
    </source>
</evidence>
<keyword evidence="3" id="KW-0378">Hydrolase</keyword>
<evidence type="ECO:0000313" key="3">
    <source>
        <dbReference type="EMBL" id="KJH82335.1"/>
    </source>
</evidence>
<keyword evidence="1" id="KW-0732">Signal</keyword>
<dbReference type="AlphaFoldDB" id="A0A0D9AMS1"/>
<reference evidence="3 4" key="1">
    <citation type="submission" date="2015-02" db="EMBL/GenBank/DDBJ databases">
        <title>Draft genome sequence of Pseudomonas stutzeri NT0128 isolated from wheat (Triticum turgidum) rhizosphere.</title>
        <authorList>
            <person name="Tovi N."/>
            <person name="Frenk S."/>
            <person name="Hadar Y."/>
            <person name="Minz D."/>
        </authorList>
    </citation>
    <scope>NUCLEOTIDE SEQUENCE [LARGE SCALE GENOMIC DNA]</scope>
    <source>
        <strain evidence="3 4">NT0128</strain>
    </source>
</reference>
<dbReference type="Gene3D" id="3.40.50.1820">
    <property type="entry name" value="alpha/beta hydrolase"/>
    <property type="match status" value="1"/>
</dbReference>
<proteinExistence type="predicted"/>
<dbReference type="GO" id="GO:0016787">
    <property type="term" value="F:hydrolase activity"/>
    <property type="evidence" value="ECO:0007669"/>
    <property type="project" value="UniProtKB-KW"/>
</dbReference>
<dbReference type="PATRIC" id="fig|316.101.peg.901"/>
<feature type="domain" description="AB hydrolase-1" evidence="2">
    <location>
        <begin position="34"/>
        <end position="254"/>
    </location>
</feature>
<dbReference type="Proteomes" id="UP000032487">
    <property type="component" value="Unassembled WGS sequence"/>
</dbReference>
<feature type="signal peptide" evidence="1">
    <location>
        <begin position="1"/>
        <end position="28"/>
    </location>
</feature>
<dbReference type="OrthoDB" id="9814966at2"/>
<dbReference type="InterPro" id="IPR000073">
    <property type="entry name" value="AB_hydrolase_1"/>
</dbReference>
<evidence type="ECO:0000256" key="1">
    <source>
        <dbReference type="SAM" id="SignalP"/>
    </source>
</evidence>
<comment type="caution">
    <text evidence="3">The sequence shown here is derived from an EMBL/GenBank/DDBJ whole genome shotgun (WGS) entry which is preliminary data.</text>
</comment>
<sequence>MTTASKTRKTIASALFAVSTLGSAIGFAADKPTVILVHGAFAESASWNGVAARLIDQGYPVVAAANPLRGVANDAKYVSNIIEHTSGPIVLVGHSYGGSVITNAVKGSSKVKALVYVAAFAPATGESAATLAGKFPGGTLGPTLAAPVQLSDGNQDLYIQQDKFAEQFAADVAPAEAALMAATQRPITAAALNEESQQVAWDYVPSWFVYGTGDKNIPEAALKFMADRAGSKKTVNIPGASHVVMTSHPDEVAALIAEAAEATTK</sequence>
<protein>
    <submittedName>
        <fullName evidence="3">Alpha/beta hydrolase</fullName>
    </submittedName>
</protein>
<dbReference type="SUPFAM" id="SSF53474">
    <property type="entry name" value="alpha/beta-Hydrolases"/>
    <property type="match status" value="1"/>
</dbReference>
<name>A0A0D9AMS1_STUST</name>
<dbReference type="RefSeq" id="WP_052679296.1">
    <property type="nucleotide sequence ID" value="NZ_JYHV01000015.1"/>
</dbReference>
<dbReference type="PANTHER" id="PTHR37017:SF11">
    <property type="entry name" value="ESTERASE_LIPASE_THIOESTERASE DOMAIN-CONTAINING PROTEIN"/>
    <property type="match status" value="1"/>
</dbReference>
<feature type="chain" id="PRO_5002338148" evidence="1">
    <location>
        <begin position="29"/>
        <end position="265"/>
    </location>
</feature>